<evidence type="ECO:0000313" key="1">
    <source>
        <dbReference type="EMBL" id="SHH59563.1"/>
    </source>
</evidence>
<proteinExistence type="predicted"/>
<protein>
    <submittedName>
        <fullName evidence="1">Uncharacterized protein</fullName>
    </submittedName>
</protein>
<organism evidence="1 2">
    <name type="scientific">Sporanaerobacter acetigenes DSM 13106</name>
    <dbReference type="NCBI Taxonomy" id="1123281"/>
    <lineage>
        <taxon>Bacteria</taxon>
        <taxon>Bacillati</taxon>
        <taxon>Bacillota</taxon>
        <taxon>Tissierellia</taxon>
        <taxon>Tissierellales</taxon>
        <taxon>Sporanaerobacteraceae</taxon>
        <taxon>Sporanaerobacter</taxon>
    </lineage>
</organism>
<dbReference type="EMBL" id="FQXR01000003">
    <property type="protein sequence ID" value="SHH59563.1"/>
    <property type="molecule type" value="Genomic_DNA"/>
</dbReference>
<accession>A0A1M5UA46</accession>
<keyword evidence="2" id="KW-1185">Reference proteome</keyword>
<sequence>MITVDELKENILGLEIGSEYAIFKKGKSRNKKTNIFKGIFIGESGMDNDFYIFKSINGYLECFLKIDFLINEYGIRKI</sequence>
<dbReference type="Proteomes" id="UP000184389">
    <property type="component" value="Unassembled WGS sequence"/>
</dbReference>
<gene>
    <name evidence="1" type="ORF">SAMN02745180_00567</name>
</gene>
<dbReference type="AlphaFoldDB" id="A0A1M5UA46"/>
<name>A0A1M5UA46_9FIRM</name>
<reference evidence="1 2" key="1">
    <citation type="submission" date="2016-11" db="EMBL/GenBank/DDBJ databases">
        <authorList>
            <person name="Jaros S."/>
            <person name="Januszkiewicz K."/>
            <person name="Wedrychowicz H."/>
        </authorList>
    </citation>
    <scope>NUCLEOTIDE SEQUENCE [LARGE SCALE GENOMIC DNA]</scope>
    <source>
        <strain evidence="1 2">DSM 13106</strain>
    </source>
</reference>
<dbReference type="STRING" id="1123281.SAMN02745180_00567"/>
<evidence type="ECO:0000313" key="2">
    <source>
        <dbReference type="Proteomes" id="UP000184389"/>
    </source>
</evidence>
<dbReference type="RefSeq" id="WP_072743152.1">
    <property type="nucleotide sequence ID" value="NZ_FQXR01000003.1"/>
</dbReference>